<evidence type="ECO:0000313" key="2">
    <source>
        <dbReference type="EMBL" id="SOE46946.1"/>
    </source>
</evidence>
<evidence type="ECO:0000313" key="3">
    <source>
        <dbReference type="Proteomes" id="UP000078558"/>
    </source>
</evidence>
<reference evidence="1 3" key="1">
    <citation type="submission" date="2016-06" db="EMBL/GenBank/DDBJ databases">
        <authorList>
            <person name="Kjaerup R.B."/>
            <person name="Dalgaard T.S."/>
            <person name="Juul-Madsen H.R."/>
        </authorList>
    </citation>
    <scope>NUCLEOTIDE SEQUENCE [LARGE SCALE GENOMIC DNA]</scope>
    <source>
        <strain evidence="1">Orrdi1</strain>
    </source>
</reference>
<dbReference type="EMBL" id="LT907988">
    <property type="protein sequence ID" value="SOE46946.1"/>
    <property type="molecule type" value="Genomic_DNA"/>
</dbReference>
<proteinExistence type="predicted"/>
<dbReference type="Proteomes" id="UP000078558">
    <property type="component" value="Chromosome I"/>
</dbReference>
<name>A0A1C3K572_9BURK</name>
<organism evidence="1 3">
    <name type="scientific">Orrella dioscoreae</name>
    <dbReference type="NCBI Taxonomy" id="1851544"/>
    <lineage>
        <taxon>Bacteria</taxon>
        <taxon>Pseudomonadati</taxon>
        <taxon>Pseudomonadota</taxon>
        <taxon>Betaproteobacteria</taxon>
        <taxon>Burkholderiales</taxon>
        <taxon>Alcaligenaceae</taxon>
        <taxon>Orrella</taxon>
    </lineage>
</organism>
<dbReference type="AlphaFoldDB" id="A0A1C3K572"/>
<reference evidence="2 3" key="2">
    <citation type="submission" date="2017-08" db="EMBL/GenBank/DDBJ databases">
        <authorList>
            <person name="de Groot N.N."/>
        </authorList>
    </citation>
    <scope>NUCLEOTIDE SEQUENCE [LARGE SCALE GENOMIC DNA]</scope>
    <source>
        <strain evidence="2">Orrdi1</strain>
    </source>
</reference>
<keyword evidence="3" id="KW-1185">Reference proteome</keyword>
<accession>A0A1C3K572</accession>
<sequence length="41" mass="4325">MAAANRNIADARIASLSEENQFDAAYKAIMQLAMVGLLANG</sequence>
<dbReference type="KEGG" id="odi:ODI_R0553"/>
<protein>
    <submittedName>
        <fullName evidence="1">Uncharacterized protein</fullName>
    </submittedName>
</protein>
<gene>
    <name evidence="1" type="ORF">ODI_04351</name>
    <name evidence="2" type="ORF">ODI_R0553</name>
</gene>
<evidence type="ECO:0000313" key="1">
    <source>
        <dbReference type="EMBL" id="SBT26578.1"/>
    </source>
</evidence>
<dbReference type="EMBL" id="FLRC01000033">
    <property type="protein sequence ID" value="SBT26578.1"/>
    <property type="molecule type" value="Genomic_DNA"/>
</dbReference>